<evidence type="ECO:0000259" key="5">
    <source>
        <dbReference type="PROSITE" id="PS51444"/>
    </source>
</evidence>
<evidence type="ECO:0000256" key="1">
    <source>
        <dbReference type="ARBA" id="ARBA00006468"/>
    </source>
</evidence>
<dbReference type="SMART" id="SM00324">
    <property type="entry name" value="RhoGAP"/>
    <property type="match status" value="1"/>
</dbReference>
<dbReference type="Pfam" id="PF02181">
    <property type="entry name" value="FH2"/>
    <property type="match status" value="1"/>
</dbReference>
<evidence type="ECO:0000256" key="2">
    <source>
        <dbReference type="RuleBase" id="RU361260"/>
    </source>
</evidence>
<dbReference type="SUPFAM" id="SSF48350">
    <property type="entry name" value="GTPase activation domain, GAP"/>
    <property type="match status" value="1"/>
</dbReference>
<evidence type="ECO:0000313" key="6">
    <source>
        <dbReference type="EMBL" id="KAK9825141.1"/>
    </source>
</evidence>
<dbReference type="InterPro" id="IPR000198">
    <property type="entry name" value="RhoGAP_dom"/>
</dbReference>
<dbReference type="AlphaFoldDB" id="A0AAW1QV83"/>
<keyword evidence="7" id="KW-1185">Reference proteome</keyword>
<dbReference type="InterPro" id="IPR008936">
    <property type="entry name" value="Rho_GTPase_activation_prot"/>
</dbReference>
<dbReference type="EMBL" id="JALJOU010000077">
    <property type="protein sequence ID" value="KAK9825141.1"/>
    <property type="molecule type" value="Genomic_DNA"/>
</dbReference>
<reference evidence="6 7" key="1">
    <citation type="journal article" date="2024" name="Nat. Commun.">
        <title>Phylogenomics reveals the evolutionary origins of lichenization in chlorophyte algae.</title>
        <authorList>
            <person name="Puginier C."/>
            <person name="Libourel C."/>
            <person name="Otte J."/>
            <person name="Skaloud P."/>
            <person name="Haon M."/>
            <person name="Grisel S."/>
            <person name="Petersen M."/>
            <person name="Berrin J.G."/>
            <person name="Delaux P.M."/>
            <person name="Dal Grande F."/>
            <person name="Keller J."/>
        </authorList>
    </citation>
    <scope>NUCLEOTIDE SEQUENCE [LARGE SCALE GENOMIC DNA]</scope>
    <source>
        <strain evidence="6 7">SAG 245.80</strain>
    </source>
</reference>
<accession>A0AAW1QV83</accession>
<dbReference type="SMART" id="SM00498">
    <property type="entry name" value="FH2"/>
    <property type="match status" value="1"/>
</dbReference>
<feature type="domain" description="FH2" evidence="5">
    <location>
        <begin position="612"/>
        <end position="1019"/>
    </location>
</feature>
<feature type="region of interest" description="Disordered" evidence="3">
    <location>
        <begin position="63"/>
        <end position="93"/>
    </location>
</feature>
<comment type="similarity">
    <text evidence="1">Belongs to the formin-like family. Class-II subfamily.</text>
</comment>
<feature type="region of interest" description="Disordered" evidence="3">
    <location>
        <begin position="310"/>
        <end position="365"/>
    </location>
</feature>
<dbReference type="PANTHER" id="PTHR45733">
    <property type="entry name" value="FORMIN-J"/>
    <property type="match status" value="1"/>
</dbReference>
<dbReference type="InterPro" id="IPR015425">
    <property type="entry name" value="FH2_Formin"/>
</dbReference>
<organism evidence="6 7">
    <name type="scientific">Elliptochloris bilobata</name>
    <dbReference type="NCBI Taxonomy" id="381761"/>
    <lineage>
        <taxon>Eukaryota</taxon>
        <taxon>Viridiplantae</taxon>
        <taxon>Chlorophyta</taxon>
        <taxon>core chlorophytes</taxon>
        <taxon>Trebouxiophyceae</taxon>
        <taxon>Trebouxiophyceae incertae sedis</taxon>
        <taxon>Elliptochloris clade</taxon>
        <taxon>Elliptochloris</taxon>
    </lineage>
</organism>
<feature type="region of interest" description="Disordered" evidence="3">
    <location>
        <begin position="564"/>
        <end position="615"/>
    </location>
</feature>
<name>A0AAW1QV83_9CHLO</name>
<comment type="caution">
    <text evidence="6">The sequence shown here is derived from an EMBL/GenBank/DDBJ whole genome shotgun (WGS) entry which is preliminary data.</text>
</comment>
<dbReference type="Gene3D" id="1.10.555.10">
    <property type="entry name" value="Rho GTPase activation protein"/>
    <property type="match status" value="1"/>
</dbReference>
<evidence type="ECO:0000256" key="3">
    <source>
        <dbReference type="SAM" id="MobiDB-lite"/>
    </source>
</evidence>
<evidence type="ECO:0000313" key="7">
    <source>
        <dbReference type="Proteomes" id="UP001445335"/>
    </source>
</evidence>
<dbReference type="Gene3D" id="1.20.58.2220">
    <property type="entry name" value="Formin, FH2 domain"/>
    <property type="match status" value="1"/>
</dbReference>
<feature type="region of interest" description="Disordered" evidence="3">
    <location>
        <begin position="1006"/>
        <end position="1067"/>
    </location>
</feature>
<dbReference type="Pfam" id="PF00620">
    <property type="entry name" value="RhoGAP"/>
    <property type="match status" value="1"/>
</dbReference>
<feature type="region of interest" description="Disordered" evidence="3">
    <location>
        <begin position="202"/>
        <end position="223"/>
    </location>
</feature>
<dbReference type="GO" id="GO:0007165">
    <property type="term" value="P:signal transduction"/>
    <property type="evidence" value="ECO:0007669"/>
    <property type="project" value="InterPro"/>
</dbReference>
<dbReference type="SUPFAM" id="SSF101447">
    <property type="entry name" value="Formin homology 2 domain (FH2 domain)"/>
    <property type="match status" value="1"/>
</dbReference>
<feature type="compositionally biased region" description="Pro residues" evidence="3">
    <location>
        <begin position="568"/>
        <end position="591"/>
    </location>
</feature>
<feature type="domain" description="Rho-GAP" evidence="4">
    <location>
        <begin position="13"/>
        <end position="246"/>
    </location>
</feature>
<evidence type="ECO:0000259" key="4">
    <source>
        <dbReference type="PROSITE" id="PS50238"/>
    </source>
</evidence>
<dbReference type="PROSITE" id="PS51444">
    <property type="entry name" value="FH2"/>
    <property type="match status" value="1"/>
</dbReference>
<dbReference type="PROSITE" id="PS50238">
    <property type="entry name" value="RHOGAP"/>
    <property type="match status" value="1"/>
</dbReference>
<protein>
    <recommendedName>
        <fullName evidence="2">Formin-like protein</fullName>
    </recommendedName>
</protein>
<dbReference type="InterPro" id="IPR042201">
    <property type="entry name" value="FH2_Formin_sf"/>
</dbReference>
<proteinExistence type="inferred from homology"/>
<sequence>MLHPREDMQSLNTELRQLFDRSDWARAEEQAALASLGVTHRAVKLLLASDACTRCPHLFLLPSGRPDDGAKESSQRLPRRHGVRSPAAGERSHEGLRAVASAVLRGLQELGGRLVPLEAFQELARAALRAVRSSSGSGGSGDGGGSVMLLVLDTLPDAHRGLLTDLLALLVRLAAHSGANGQTARALAGVFGPLLLWPAAQASASSPGGRGPRPPAPSAFASPRRASLQETVLIMELLILSSRGGLVLVDAVERDTQMGVWPPPGAGGESARPMVDTPLGIMLRKLQPIQSGAAEERQMLGPRWSGLRVDVSGEAGAHGGPPSSRGSAAPRMRGSARPPSPLAERMPWRPPGPNLHGADAAARPLPAPEWTPVAAALHRAASPRMRRLPSPHGAPVAAEAPAPQPAHLAAAAPTSGGARRGCGEPVHGAGMAGHARALFSVGGLQRLAARLRGQGAKAITISRKAGRRPTSGGGCADGDAEYVMEVPVGISLEELTRLGEEFAPLASPEDGGGGGGGAPISPMRLAHYLLGRAPSEEQAHALLREGAGRAAAAGVMLPALSAQKKPAMLPPPPPPPGAKKPLTPPPPPPPHSGGKASRPRTALSPDPGIAKVKATAAQRRRLKALHWDKIRAPQAGTVWSQAAGRQLKLDFDQLESLFQVTESGALRKLAAGRCTEIRLIEHRRAHNICIELAGIRLPFAAIKDALLRMDHRALSVEQLDALSRAVPEDSERRDLHAYLAGEHPQHRGVRDVERLGTVERYFVEVMGIPRLQQRIRCFIFTRTFLPALHRVREQLGALQAACGALKGSTDLMTVLRAVLLTGNHLNEGTHRGAADGFRLDTLLKLADVKGTDRRTSLLHFVLAQLVAAEGTGVAALAAQLAAVRPAANLQVSAVRTQMAELRASLASVNGEILIATGVRPGSAGSGSRAVHEDFGAAVGAFYTTAVDAFRQAEAHEEGAYASLKEITAYFGEAFDETDPQRVLRIVRDFLGLYEKALSELEARKRAAADEERRRVHKTALSARRSLGTQASGESLPTPGPGASSNGGAAAGGDTEEGSPRKRARLRLLPGGWVGAGSKFRI</sequence>
<feature type="compositionally biased region" description="Basic and acidic residues" evidence="3">
    <location>
        <begin position="65"/>
        <end position="74"/>
    </location>
</feature>
<dbReference type="PANTHER" id="PTHR45733:SF8">
    <property type="entry name" value="FORMIN-J"/>
    <property type="match status" value="1"/>
</dbReference>
<gene>
    <name evidence="6" type="ORF">WJX81_003866</name>
</gene>
<dbReference type="InterPro" id="IPR051144">
    <property type="entry name" value="Formin_homology_domain"/>
</dbReference>
<dbReference type="Proteomes" id="UP001445335">
    <property type="component" value="Unassembled WGS sequence"/>
</dbReference>